<evidence type="ECO:0000256" key="8">
    <source>
        <dbReference type="SAM" id="SignalP"/>
    </source>
</evidence>
<dbReference type="WBParaSite" id="L893_g27665.t1">
    <property type="protein sequence ID" value="L893_g27665.t1"/>
    <property type="gene ID" value="L893_g27665"/>
</dbReference>
<feature type="domain" description="Ig-like" evidence="9">
    <location>
        <begin position="743"/>
        <end position="800"/>
    </location>
</feature>
<evidence type="ECO:0000256" key="6">
    <source>
        <dbReference type="ARBA" id="ARBA00023319"/>
    </source>
</evidence>
<evidence type="ECO:0000256" key="3">
    <source>
        <dbReference type="ARBA" id="ARBA00022737"/>
    </source>
</evidence>
<proteinExistence type="predicted"/>
<dbReference type="InterPro" id="IPR036179">
    <property type="entry name" value="Ig-like_dom_sf"/>
</dbReference>
<dbReference type="Proteomes" id="UP000095287">
    <property type="component" value="Unplaced"/>
</dbReference>
<feature type="transmembrane region" description="Helical" evidence="7">
    <location>
        <begin position="831"/>
        <end position="853"/>
    </location>
</feature>
<dbReference type="SMART" id="SM00013">
    <property type="entry name" value="LRRNT"/>
    <property type="match status" value="1"/>
</dbReference>
<feature type="chain" id="PRO_5009313633" evidence="8">
    <location>
        <begin position="29"/>
        <end position="870"/>
    </location>
</feature>
<dbReference type="SMART" id="SM00406">
    <property type="entry name" value="IGv"/>
    <property type="match status" value="2"/>
</dbReference>
<dbReference type="AlphaFoldDB" id="A0A1I7ZLP1"/>
<evidence type="ECO:0000313" key="10">
    <source>
        <dbReference type="Proteomes" id="UP000095287"/>
    </source>
</evidence>
<dbReference type="SMART" id="SM00408">
    <property type="entry name" value="IGc2"/>
    <property type="match status" value="3"/>
</dbReference>
<dbReference type="FunFam" id="2.60.40.10:FF:000032">
    <property type="entry name" value="palladin isoform X1"/>
    <property type="match status" value="1"/>
</dbReference>
<dbReference type="InterPro" id="IPR003599">
    <property type="entry name" value="Ig_sub"/>
</dbReference>
<protein>
    <submittedName>
        <fullName evidence="11">LRRCT domain-containing protein</fullName>
    </submittedName>
</protein>
<keyword evidence="3" id="KW-0677">Repeat</keyword>
<dbReference type="SMART" id="SM00409">
    <property type="entry name" value="IG"/>
    <property type="match status" value="3"/>
</dbReference>
<keyword evidence="6" id="KW-0393">Immunoglobulin domain</keyword>
<dbReference type="InterPro" id="IPR032675">
    <property type="entry name" value="LRR_dom_sf"/>
</dbReference>
<dbReference type="InterPro" id="IPR007110">
    <property type="entry name" value="Ig-like_dom"/>
</dbReference>
<dbReference type="InterPro" id="IPR013106">
    <property type="entry name" value="Ig_V-set"/>
</dbReference>
<keyword evidence="7" id="KW-1133">Transmembrane helix</keyword>
<name>A0A1I7ZLP1_9BILA</name>
<feature type="signal peptide" evidence="8">
    <location>
        <begin position="1"/>
        <end position="28"/>
    </location>
</feature>
<dbReference type="InterPro" id="IPR003598">
    <property type="entry name" value="Ig_sub2"/>
</dbReference>
<dbReference type="InterPro" id="IPR050333">
    <property type="entry name" value="SLRP"/>
</dbReference>
<dbReference type="InterPro" id="IPR003591">
    <property type="entry name" value="Leu-rich_rpt_typical-subtyp"/>
</dbReference>
<dbReference type="PANTHER" id="PTHR45712:SF22">
    <property type="entry name" value="INSULIN-LIKE GROWTH FACTOR-BINDING PROTEIN COMPLEX ACID LABILE SUBUNIT"/>
    <property type="match status" value="1"/>
</dbReference>
<dbReference type="PRINTS" id="PR00019">
    <property type="entry name" value="LEURICHRPT"/>
</dbReference>
<evidence type="ECO:0000313" key="11">
    <source>
        <dbReference type="WBParaSite" id="L893_g27665.t1"/>
    </source>
</evidence>
<dbReference type="PROSITE" id="PS51450">
    <property type="entry name" value="LRR"/>
    <property type="match status" value="6"/>
</dbReference>
<dbReference type="CDD" id="cd00096">
    <property type="entry name" value="Ig"/>
    <property type="match status" value="1"/>
</dbReference>
<dbReference type="InterPro" id="IPR001611">
    <property type="entry name" value="Leu-rich_rpt"/>
</dbReference>
<dbReference type="SUPFAM" id="SSF48726">
    <property type="entry name" value="Immunoglobulin"/>
    <property type="match status" value="3"/>
</dbReference>
<keyword evidence="7" id="KW-0472">Membrane</keyword>
<organism evidence="10 11">
    <name type="scientific">Steinernema glaseri</name>
    <dbReference type="NCBI Taxonomy" id="37863"/>
    <lineage>
        <taxon>Eukaryota</taxon>
        <taxon>Metazoa</taxon>
        <taxon>Ecdysozoa</taxon>
        <taxon>Nematoda</taxon>
        <taxon>Chromadorea</taxon>
        <taxon>Rhabditida</taxon>
        <taxon>Tylenchina</taxon>
        <taxon>Panagrolaimomorpha</taxon>
        <taxon>Strongyloidoidea</taxon>
        <taxon>Steinernematidae</taxon>
        <taxon>Steinernema</taxon>
    </lineage>
</organism>
<keyword evidence="7" id="KW-0812">Transmembrane</keyword>
<dbReference type="InterPro" id="IPR000372">
    <property type="entry name" value="LRRNT"/>
</dbReference>
<dbReference type="Gene3D" id="3.80.10.10">
    <property type="entry name" value="Ribonuclease Inhibitor"/>
    <property type="match status" value="3"/>
</dbReference>
<dbReference type="Pfam" id="PF07679">
    <property type="entry name" value="I-set"/>
    <property type="match status" value="2"/>
</dbReference>
<evidence type="ECO:0000256" key="1">
    <source>
        <dbReference type="ARBA" id="ARBA00022614"/>
    </source>
</evidence>
<dbReference type="PROSITE" id="PS50835">
    <property type="entry name" value="IG_LIKE"/>
    <property type="match status" value="3"/>
</dbReference>
<dbReference type="FunFam" id="3.80.10.10:FF:001164">
    <property type="entry name" value="GH01279p"/>
    <property type="match status" value="1"/>
</dbReference>
<dbReference type="PANTHER" id="PTHR45712">
    <property type="entry name" value="AGAP008170-PA"/>
    <property type="match status" value="1"/>
</dbReference>
<dbReference type="SMART" id="SM00369">
    <property type="entry name" value="LRR_TYP"/>
    <property type="match status" value="14"/>
</dbReference>
<keyword evidence="1" id="KW-0433">Leucine-rich repeat</keyword>
<accession>A0A1I7ZLP1</accession>
<keyword evidence="4" id="KW-1015">Disulfide bond</keyword>
<dbReference type="InterPro" id="IPR000483">
    <property type="entry name" value="Cys-rich_flank_reg_C"/>
</dbReference>
<evidence type="ECO:0000256" key="7">
    <source>
        <dbReference type="SAM" id="Phobius"/>
    </source>
</evidence>
<dbReference type="Gene3D" id="2.60.40.10">
    <property type="entry name" value="Immunoglobulins"/>
    <property type="match status" value="3"/>
</dbReference>
<keyword evidence="10" id="KW-1185">Reference proteome</keyword>
<sequence length="870" mass="98764">MRAPDLIRSSTVPRLSLLVLLLQPLIWAVPLTSIHGTDNYRCPAECSCLDTFVDCSRRKLQRVPEPLPRWTEILDLSHNRIDRVDGSLFRGLDQLSSLDLSDNRIEYISSSVFEHTPRLSSFVARKNRLYTLPLGLETLHLERLDLRSNRIRNISVSDISRICVAQHADLSRNDIHYFPPVAYAAPCRTGKLDLAHNKLFHLPATSFSVLRHLTALRLSRNRIESIERNAFHGLNYLQSIDLSRNRLQSIQTMTFTTLVSLETLSFHRNVLTTLDDGAFWGLDKLKLLNISHNHLNMVADGWLYGLTFLDKLDLSHNQISQLDSSVWSYTTHLQYLLLDNNRLRRLRSRSFNGLKELKYLQISNNDLDSIDANATFGLSALEELDLSSNRMAFCIEDELALQHVNLPHLKVLKFTNNRIRNIPVSAFYNFPNLKVLDLSDNPISTIMEGAFDPLQLEELYINTKLLICDCKMEWFVVWIQDYPELSRNVHAFCEYPDKLRGFEVNEVKLESFVCEQKSPRVVINTHPASVPNGLMGGEALLECAGEGAPPLAVYWQAYHNGRSRVIGQDASTTIETKSSKDANGTHEYIYSKLRLQDLVKDDDGAYYQCLVQNHYGTGYSEHALLNVREKPRILNKPHHVVLQPGQNAHFTCSATGIPKPTIKWKKDNGYDFPAAQERRLHVHVQHDDDILYITNVSLADAGVYTCQATNEAGHISESASLTVLESTFGELLDDRVAPMDGNVTLDCSFSATPTPTVRWLHNDQPLDVSSSTRLSTERNLQLLVISQLNESDQGKYTCQMLIGFHVVRSKTVYLRVESPEPPEEAPDSPPYYLYALVVFLVIVLSLLVLIVIIHSLCHKRCSPCCAKERR</sequence>
<evidence type="ECO:0000256" key="5">
    <source>
        <dbReference type="ARBA" id="ARBA00023180"/>
    </source>
</evidence>
<evidence type="ECO:0000256" key="2">
    <source>
        <dbReference type="ARBA" id="ARBA00022729"/>
    </source>
</evidence>
<dbReference type="SMART" id="SM00365">
    <property type="entry name" value="LRR_SD22"/>
    <property type="match status" value="6"/>
</dbReference>
<dbReference type="InterPro" id="IPR013783">
    <property type="entry name" value="Ig-like_fold"/>
</dbReference>
<evidence type="ECO:0000256" key="4">
    <source>
        <dbReference type="ARBA" id="ARBA00023157"/>
    </source>
</evidence>
<keyword evidence="5" id="KW-0325">Glycoprotein</keyword>
<keyword evidence="2 8" id="KW-0732">Signal</keyword>
<reference evidence="11" key="1">
    <citation type="submission" date="2016-11" db="UniProtKB">
        <authorList>
            <consortium name="WormBaseParasite"/>
        </authorList>
    </citation>
    <scope>IDENTIFICATION</scope>
</reference>
<feature type="domain" description="Ig-like" evidence="9">
    <location>
        <begin position="631"/>
        <end position="722"/>
    </location>
</feature>
<dbReference type="Pfam" id="PF13855">
    <property type="entry name" value="LRR_8"/>
    <property type="match status" value="4"/>
</dbReference>
<dbReference type="InterPro" id="IPR013098">
    <property type="entry name" value="Ig_I-set"/>
</dbReference>
<dbReference type="SUPFAM" id="SSF52058">
    <property type="entry name" value="L domain-like"/>
    <property type="match status" value="2"/>
</dbReference>
<dbReference type="SMART" id="SM00082">
    <property type="entry name" value="LRRCT"/>
    <property type="match status" value="1"/>
</dbReference>
<feature type="domain" description="Ig-like" evidence="9">
    <location>
        <begin position="519"/>
        <end position="626"/>
    </location>
</feature>
<evidence type="ECO:0000259" key="9">
    <source>
        <dbReference type="PROSITE" id="PS50835"/>
    </source>
</evidence>